<evidence type="ECO:0000256" key="1">
    <source>
        <dbReference type="SAM" id="MobiDB-lite"/>
    </source>
</evidence>
<feature type="region of interest" description="Disordered" evidence="1">
    <location>
        <begin position="46"/>
        <end position="66"/>
    </location>
</feature>
<evidence type="ECO:0000313" key="2">
    <source>
        <dbReference type="EMBL" id="QIK38111.1"/>
    </source>
</evidence>
<protein>
    <submittedName>
        <fullName evidence="2">Uncharacterized protein</fullName>
    </submittedName>
</protein>
<reference evidence="3" key="1">
    <citation type="submission" date="2020-01" db="EMBL/GenBank/DDBJ databases">
        <title>Caldichromatium gen. nov., sp. nov., a thermophilic purple sulfur bacterium member of the family Chromatiaceae isolated from Nakabusa hot spring, Japan.</title>
        <authorList>
            <person name="Saini M.K."/>
            <person name="Hanada S."/>
            <person name="Tank M."/>
        </authorList>
    </citation>
    <scope>NUCLEOTIDE SEQUENCE [LARGE SCALE GENOMIC DNA]</scope>
    <source>
        <strain evidence="3">No.7</strain>
    </source>
</reference>
<dbReference type="Proteomes" id="UP000502699">
    <property type="component" value="Chromosome"/>
</dbReference>
<proteinExistence type="predicted"/>
<evidence type="ECO:0000313" key="3">
    <source>
        <dbReference type="Proteomes" id="UP000502699"/>
    </source>
</evidence>
<sequence>MNQFYYDAVTKMEQMGVDDEYIQGWQCGYLQNPKREEQRLTPAYEAGYADGEEKNTDNFAQWVKQS</sequence>
<gene>
    <name evidence="2" type="ORF">GWK36_09060</name>
</gene>
<name>A0A6G7VDL6_9GAMM</name>
<dbReference type="AlphaFoldDB" id="A0A6G7VDL6"/>
<dbReference type="EMBL" id="CP048029">
    <property type="protein sequence ID" value="QIK38111.1"/>
    <property type="molecule type" value="Genomic_DNA"/>
</dbReference>
<organism evidence="2 3">
    <name type="scientific">Caldichromatium japonicum</name>
    <dbReference type="NCBI Taxonomy" id="2699430"/>
    <lineage>
        <taxon>Bacteria</taxon>
        <taxon>Pseudomonadati</taxon>
        <taxon>Pseudomonadota</taxon>
        <taxon>Gammaproteobacteria</taxon>
        <taxon>Chromatiales</taxon>
        <taxon>Chromatiaceae</taxon>
        <taxon>Caldichromatium</taxon>
    </lineage>
</organism>
<dbReference type="RefSeq" id="WP_166270875.1">
    <property type="nucleotide sequence ID" value="NZ_CP048029.1"/>
</dbReference>
<keyword evidence="3" id="KW-1185">Reference proteome</keyword>
<accession>A0A6G7VDL6</accession>
<dbReference type="KEGG" id="cjap:GWK36_09060"/>
<feature type="compositionally biased region" description="Polar residues" evidence="1">
    <location>
        <begin position="57"/>
        <end position="66"/>
    </location>
</feature>